<name>A0AAX1N5G9_9BACT</name>
<feature type="coiled-coil region" evidence="1">
    <location>
        <begin position="92"/>
        <end position="119"/>
    </location>
</feature>
<reference evidence="3 4" key="1">
    <citation type="submission" date="2021-05" db="EMBL/GenBank/DDBJ databases">
        <title>Comparative genomic studies on the polysaccharide-degrading batcterial strains of the Flammeovirga genus.</title>
        <authorList>
            <person name="Zewei F."/>
            <person name="Zheng Z."/>
            <person name="Yu L."/>
            <person name="Ruyue G."/>
            <person name="Yanhong M."/>
            <person name="Yuanyuan C."/>
            <person name="Jingyan G."/>
            <person name="Wenjun H."/>
        </authorList>
    </citation>
    <scope>NUCLEOTIDE SEQUENCE [LARGE SCALE GENOMIC DNA]</scope>
    <source>
        <strain evidence="3 4">NBRC:100898</strain>
    </source>
</reference>
<dbReference type="AlphaFoldDB" id="A0AAX1N5G9"/>
<feature type="transmembrane region" description="Helical" evidence="2">
    <location>
        <begin position="141"/>
        <end position="158"/>
    </location>
</feature>
<feature type="transmembrane region" description="Helical" evidence="2">
    <location>
        <begin position="164"/>
        <end position="181"/>
    </location>
</feature>
<evidence type="ECO:0000256" key="2">
    <source>
        <dbReference type="SAM" id="Phobius"/>
    </source>
</evidence>
<sequence>MSKVNKAILIGQLVINLPVLILILVMPTLIVHLSNSVIYFFLSLVFGIISAWLYWAMSTPRWKLWAFKYVGVENSFYLNEQAKLRYLTWSNRGFLEFRNKRLTEELKKFEKESAEYEQIEKIKIDLSTGDSLSYKFNKKSIYVEFIVRCFLLFVGSYMLSLDTWVLGCILLLIALFYGNHFKVLRPVVKNEIGLTINERWIYISYPSKRIIDWNDAKAYSINTETMELTIEYFHDGMLESIDIKLAVFDIRDINMFAKQLNIMLERRQYKDGNQYPFSDN</sequence>
<evidence type="ECO:0000313" key="4">
    <source>
        <dbReference type="Proteomes" id="UP000678679"/>
    </source>
</evidence>
<proteinExistence type="predicted"/>
<dbReference type="RefSeq" id="WP_169664296.1">
    <property type="nucleotide sequence ID" value="NZ_CP076132.1"/>
</dbReference>
<dbReference type="Proteomes" id="UP000678679">
    <property type="component" value="Chromosome 1"/>
</dbReference>
<dbReference type="KEGG" id="fya:KMW28_04290"/>
<keyword evidence="2" id="KW-0472">Membrane</keyword>
<feature type="transmembrane region" description="Helical" evidence="2">
    <location>
        <begin position="7"/>
        <end position="30"/>
    </location>
</feature>
<organism evidence="3 4">
    <name type="scientific">Flammeovirga yaeyamensis</name>
    <dbReference type="NCBI Taxonomy" id="367791"/>
    <lineage>
        <taxon>Bacteria</taxon>
        <taxon>Pseudomonadati</taxon>
        <taxon>Bacteroidota</taxon>
        <taxon>Cytophagia</taxon>
        <taxon>Cytophagales</taxon>
        <taxon>Flammeovirgaceae</taxon>
        <taxon>Flammeovirga</taxon>
    </lineage>
</organism>
<keyword evidence="4" id="KW-1185">Reference proteome</keyword>
<evidence type="ECO:0000313" key="3">
    <source>
        <dbReference type="EMBL" id="QWG02804.1"/>
    </source>
</evidence>
<keyword evidence="2" id="KW-0812">Transmembrane</keyword>
<protein>
    <submittedName>
        <fullName evidence="3">Uncharacterized protein</fullName>
    </submittedName>
</protein>
<evidence type="ECO:0000256" key="1">
    <source>
        <dbReference type="SAM" id="Coils"/>
    </source>
</evidence>
<keyword evidence="2" id="KW-1133">Transmembrane helix</keyword>
<gene>
    <name evidence="3" type="ORF">KMW28_04290</name>
</gene>
<accession>A0AAX1N5G9</accession>
<keyword evidence="1" id="KW-0175">Coiled coil</keyword>
<feature type="transmembrane region" description="Helical" evidence="2">
    <location>
        <begin position="36"/>
        <end position="55"/>
    </location>
</feature>
<dbReference type="EMBL" id="CP076132">
    <property type="protein sequence ID" value="QWG02804.1"/>
    <property type="molecule type" value="Genomic_DNA"/>
</dbReference>